<dbReference type="InterPro" id="IPR018490">
    <property type="entry name" value="cNMP-bd_dom_sf"/>
</dbReference>
<comment type="caution">
    <text evidence="2">The sequence shown here is derived from an EMBL/GenBank/DDBJ whole genome shotgun (WGS) entry which is preliminary data.</text>
</comment>
<dbReference type="OrthoDB" id="1092431at2"/>
<dbReference type="PATRIC" id="fig|1382798.3.peg.648"/>
<feature type="domain" description="Cyclic nucleotide-binding" evidence="1">
    <location>
        <begin position="30"/>
        <end position="116"/>
    </location>
</feature>
<gene>
    <name evidence="2" type="ORF">PK35_03185</name>
</gene>
<evidence type="ECO:0000313" key="2">
    <source>
        <dbReference type="EMBL" id="KJD34757.1"/>
    </source>
</evidence>
<protein>
    <submittedName>
        <fullName evidence="2">Crp/Fnr family transcriptional regulator</fullName>
    </submittedName>
</protein>
<dbReference type="EMBL" id="JTDV01000001">
    <property type="protein sequence ID" value="KJD34757.1"/>
    <property type="molecule type" value="Genomic_DNA"/>
</dbReference>
<dbReference type="Proteomes" id="UP000032361">
    <property type="component" value="Unassembled WGS sequence"/>
</dbReference>
<dbReference type="RefSeq" id="WP_044625147.1">
    <property type="nucleotide sequence ID" value="NZ_JTDV01000001.1"/>
</dbReference>
<reference evidence="2 3" key="1">
    <citation type="journal article" date="2015" name="Antonie Van Leeuwenhoek">
        <title>Tamlana nanhaiensis sp. nov., isolated from surface seawater collected from the South China Sea.</title>
        <authorList>
            <person name="Liu X."/>
            <person name="Lai Q."/>
            <person name="Du Y."/>
            <person name="Li G."/>
            <person name="Sun F."/>
            <person name="Shao Z."/>
        </authorList>
    </citation>
    <scope>NUCLEOTIDE SEQUENCE [LARGE SCALE GENOMIC DNA]</scope>
    <source>
        <strain evidence="2 3">FHC16</strain>
    </source>
</reference>
<proteinExistence type="predicted"/>
<evidence type="ECO:0000313" key="3">
    <source>
        <dbReference type="Proteomes" id="UP000032361"/>
    </source>
</evidence>
<sequence length="185" mass="21631">MSLALKNHIEKIVSLTDEEFKYVLSFFTKKKLQKHQFLIASGAPVQTDHFVLKGLLKATYTNDEGKQHILQFAMEDWWVTDYQAYFLQTNATLNIDCLENSEVLCLTLENREKLCRELQKIEHFFRIKTSMGFVAQQQRILSLLNKDAKGRYNQLLEQYPQLLQRVPKTILAAYLGVTRETLSRL</sequence>
<evidence type="ECO:0000259" key="1">
    <source>
        <dbReference type="Pfam" id="PF00027"/>
    </source>
</evidence>
<organism evidence="2 3">
    <name type="scientific">Neotamlana nanhaiensis</name>
    <dbReference type="NCBI Taxonomy" id="1382798"/>
    <lineage>
        <taxon>Bacteria</taxon>
        <taxon>Pseudomonadati</taxon>
        <taxon>Bacteroidota</taxon>
        <taxon>Flavobacteriia</taxon>
        <taxon>Flavobacteriales</taxon>
        <taxon>Flavobacteriaceae</taxon>
        <taxon>Neotamlana</taxon>
    </lineage>
</organism>
<keyword evidence="3" id="KW-1185">Reference proteome</keyword>
<dbReference type="AlphaFoldDB" id="A0A0D7WAK6"/>
<dbReference type="InterPro" id="IPR014710">
    <property type="entry name" value="RmlC-like_jellyroll"/>
</dbReference>
<dbReference type="SUPFAM" id="SSF51206">
    <property type="entry name" value="cAMP-binding domain-like"/>
    <property type="match status" value="1"/>
</dbReference>
<dbReference type="InterPro" id="IPR000595">
    <property type="entry name" value="cNMP-bd_dom"/>
</dbReference>
<dbReference type="Pfam" id="PF00027">
    <property type="entry name" value="cNMP_binding"/>
    <property type="match status" value="1"/>
</dbReference>
<dbReference type="STRING" id="1382798.PK35_03185"/>
<dbReference type="Gene3D" id="2.60.120.10">
    <property type="entry name" value="Jelly Rolls"/>
    <property type="match status" value="1"/>
</dbReference>
<name>A0A0D7WAK6_9FLAO</name>
<accession>A0A0D7WAK6</accession>